<comment type="caution">
    <text evidence="2">The sequence shown here is derived from an EMBL/GenBank/DDBJ whole genome shotgun (WGS) entry which is preliminary data.</text>
</comment>
<keyword evidence="1" id="KW-1133">Transmembrane helix</keyword>
<organism evidence="2 3">
    <name type="scientific">Meloidogyne enterolobii</name>
    <name type="common">Root-knot nematode worm</name>
    <name type="synonym">Meloidogyne mayaguensis</name>
    <dbReference type="NCBI Taxonomy" id="390850"/>
    <lineage>
        <taxon>Eukaryota</taxon>
        <taxon>Metazoa</taxon>
        <taxon>Ecdysozoa</taxon>
        <taxon>Nematoda</taxon>
        <taxon>Chromadorea</taxon>
        <taxon>Rhabditida</taxon>
        <taxon>Tylenchina</taxon>
        <taxon>Tylenchomorpha</taxon>
        <taxon>Tylenchoidea</taxon>
        <taxon>Meloidogynidae</taxon>
        <taxon>Meloidogyninae</taxon>
        <taxon>Meloidogyne</taxon>
    </lineage>
</organism>
<keyword evidence="1" id="KW-0472">Membrane</keyword>
<reference evidence="2 3" key="1">
    <citation type="submission" date="2020-08" db="EMBL/GenBank/DDBJ databases">
        <authorList>
            <person name="Koutsovoulos G."/>
            <person name="Danchin GJ E."/>
        </authorList>
    </citation>
    <scope>NUCLEOTIDE SEQUENCE [LARGE SCALE GENOMIC DNA]</scope>
</reference>
<dbReference type="EMBL" id="CAJEWN010001826">
    <property type="protein sequence ID" value="CAD2200289.1"/>
    <property type="molecule type" value="Genomic_DNA"/>
</dbReference>
<evidence type="ECO:0000313" key="2">
    <source>
        <dbReference type="EMBL" id="CAD2200289.1"/>
    </source>
</evidence>
<feature type="transmembrane region" description="Helical" evidence="1">
    <location>
        <begin position="96"/>
        <end position="118"/>
    </location>
</feature>
<evidence type="ECO:0000313" key="3">
    <source>
        <dbReference type="Proteomes" id="UP000580250"/>
    </source>
</evidence>
<dbReference type="Proteomes" id="UP000580250">
    <property type="component" value="Unassembled WGS sequence"/>
</dbReference>
<accession>A0A6V7XLW0</accession>
<sequence>MLGKLFKQICVVKKFTGSKRLMSRKRATPAFTKKTQEEKKEEPENIKIIYKLPDVLQKIEDNSDRKIKEVVENSNHRMDSMRASLEGKIDKVSGRVAGLQIIAGIQATIFLLMLKLYFDLSQKQQTDSKPFGEFLSRVKQNFNSYFVASGTDDN</sequence>
<name>A0A6V7XLW0_MELEN</name>
<evidence type="ECO:0000256" key="1">
    <source>
        <dbReference type="SAM" id="Phobius"/>
    </source>
</evidence>
<protein>
    <submittedName>
        <fullName evidence="2">Uncharacterized protein</fullName>
    </submittedName>
</protein>
<proteinExistence type="predicted"/>
<dbReference type="AlphaFoldDB" id="A0A6V7XLW0"/>
<keyword evidence="1" id="KW-0812">Transmembrane</keyword>
<gene>
    <name evidence="2" type="ORF">MENT_LOCUS53746</name>
</gene>